<organism evidence="1 2">
    <name type="scientific">Artomyces pyxidatus</name>
    <dbReference type="NCBI Taxonomy" id="48021"/>
    <lineage>
        <taxon>Eukaryota</taxon>
        <taxon>Fungi</taxon>
        <taxon>Dikarya</taxon>
        <taxon>Basidiomycota</taxon>
        <taxon>Agaricomycotina</taxon>
        <taxon>Agaricomycetes</taxon>
        <taxon>Russulales</taxon>
        <taxon>Auriscalpiaceae</taxon>
        <taxon>Artomyces</taxon>
    </lineage>
</organism>
<name>A0ACB8SK20_9AGAM</name>
<reference evidence="1" key="2">
    <citation type="journal article" date="2022" name="New Phytol.">
        <title>Evolutionary transition to the ectomycorrhizal habit in the genomes of a hyperdiverse lineage of mushroom-forming fungi.</title>
        <authorList>
            <person name="Looney B."/>
            <person name="Miyauchi S."/>
            <person name="Morin E."/>
            <person name="Drula E."/>
            <person name="Courty P.E."/>
            <person name="Kohler A."/>
            <person name="Kuo A."/>
            <person name="LaButti K."/>
            <person name="Pangilinan J."/>
            <person name="Lipzen A."/>
            <person name="Riley R."/>
            <person name="Andreopoulos W."/>
            <person name="He G."/>
            <person name="Johnson J."/>
            <person name="Nolan M."/>
            <person name="Tritt A."/>
            <person name="Barry K.W."/>
            <person name="Grigoriev I.V."/>
            <person name="Nagy L.G."/>
            <person name="Hibbett D."/>
            <person name="Henrissat B."/>
            <person name="Matheny P.B."/>
            <person name="Labbe J."/>
            <person name="Martin F.M."/>
        </authorList>
    </citation>
    <scope>NUCLEOTIDE SEQUENCE</scope>
    <source>
        <strain evidence="1">HHB10654</strain>
    </source>
</reference>
<keyword evidence="2" id="KW-1185">Reference proteome</keyword>
<evidence type="ECO:0000313" key="2">
    <source>
        <dbReference type="Proteomes" id="UP000814140"/>
    </source>
</evidence>
<dbReference type="EMBL" id="MU277267">
    <property type="protein sequence ID" value="KAI0056280.1"/>
    <property type="molecule type" value="Genomic_DNA"/>
</dbReference>
<dbReference type="Proteomes" id="UP000814140">
    <property type="component" value="Unassembled WGS sequence"/>
</dbReference>
<evidence type="ECO:0000313" key="1">
    <source>
        <dbReference type="EMBL" id="KAI0056280.1"/>
    </source>
</evidence>
<protein>
    <submittedName>
        <fullName evidence="1">Metallo-hydrolase/oxidoreductase</fullName>
    </submittedName>
</protein>
<sequence length="309" mass="33314">MSLPPPGPNQAYCEVSALDGGQFALPLHFFIDPPPPGPATSSPAPSLCWYIRHASDPQKHLVFDLGLRRSFERYPPAVRAFAGMCPLSVDSEFPVRDTLARGGVRAEDVTTVCLSHVHWDHVGEAALFPNATFWVGAGARPLVEGGYPAAADAVIAQDYVPLAPGRAAWLDPAAAGWAPLGPFPRAWDAWGDGSLYVVDTPGHVAGHLALAVRTSARGDWVVLSGDCAHDRRLISGEAQIAVVRDEHGQVMFCGHEDLGHAKETIEWLRRVGDEGQGRVKVILQHDVEWWEANGRGEGGAFWPGKITYA</sequence>
<proteinExistence type="predicted"/>
<comment type="caution">
    <text evidence="1">The sequence shown here is derived from an EMBL/GenBank/DDBJ whole genome shotgun (WGS) entry which is preliminary data.</text>
</comment>
<accession>A0ACB8SK20</accession>
<reference evidence="1" key="1">
    <citation type="submission" date="2021-03" db="EMBL/GenBank/DDBJ databases">
        <authorList>
            <consortium name="DOE Joint Genome Institute"/>
            <person name="Ahrendt S."/>
            <person name="Looney B.P."/>
            <person name="Miyauchi S."/>
            <person name="Morin E."/>
            <person name="Drula E."/>
            <person name="Courty P.E."/>
            <person name="Chicoki N."/>
            <person name="Fauchery L."/>
            <person name="Kohler A."/>
            <person name="Kuo A."/>
            <person name="Labutti K."/>
            <person name="Pangilinan J."/>
            <person name="Lipzen A."/>
            <person name="Riley R."/>
            <person name="Andreopoulos W."/>
            <person name="He G."/>
            <person name="Johnson J."/>
            <person name="Barry K.W."/>
            <person name="Grigoriev I.V."/>
            <person name="Nagy L."/>
            <person name="Hibbett D."/>
            <person name="Henrissat B."/>
            <person name="Matheny P.B."/>
            <person name="Labbe J."/>
            <person name="Martin F."/>
        </authorList>
    </citation>
    <scope>NUCLEOTIDE SEQUENCE</scope>
    <source>
        <strain evidence="1">HHB10654</strain>
    </source>
</reference>
<gene>
    <name evidence="1" type="ORF">BV25DRAFT_1842394</name>
</gene>